<dbReference type="PROSITE" id="PS50850">
    <property type="entry name" value="MFS"/>
    <property type="match status" value="1"/>
</dbReference>
<feature type="transmembrane region" description="Helical" evidence="7">
    <location>
        <begin position="101"/>
        <end position="124"/>
    </location>
</feature>
<dbReference type="Gene3D" id="1.20.1250.20">
    <property type="entry name" value="MFS general substrate transporter like domains"/>
    <property type="match status" value="1"/>
</dbReference>
<protein>
    <submittedName>
        <fullName evidence="8">Multidrug resistance protein MdtH</fullName>
    </submittedName>
</protein>
<feature type="transmembrane region" description="Helical" evidence="7">
    <location>
        <begin position="78"/>
        <end position="95"/>
    </location>
</feature>
<feature type="transmembrane region" description="Helical" evidence="7">
    <location>
        <begin position="164"/>
        <end position="184"/>
    </location>
</feature>
<organism evidence="8 9">
    <name type="scientific">Anoxybacillus ayderensis</name>
    <dbReference type="NCBI Taxonomy" id="265546"/>
    <lineage>
        <taxon>Bacteria</taxon>
        <taxon>Bacillati</taxon>
        <taxon>Bacillota</taxon>
        <taxon>Bacilli</taxon>
        <taxon>Bacillales</taxon>
        <taxon>Anoxybacillaceae</taxon>
        <taxon>Anoxybacillus</taxon>
    </lineage>
</organism>
<dbReference type="PANTHER" id="PTHR23517">
    <property type="entry name" value="RESISTANCE PROTEIN MDTM, PUTATIVE-RELATED-RELATED"/>
    <property type="match status" value="1"/>
</dbReference>
<keyword evidence="6 7" id="KW-0472">Membrane</keyword>
<evidence type="ECO:0000313" key="9">
    <source>
        <dbReference type="Proteomes" id="UP000032047"/>
    </source>
</evidence>
<evidence type="ECO:0000256" key="5">
    <source>
        <dbReference type="ARBA" id="ARBA00022989"/>
    </source>
</evidence>
<dbReference type="GO" id="GO:0005886">
    <property type="term" value="C:plasma membrane"/>
    <property type="evidence" value="ECO:0007669"/>
    <property type="project" value="UniProtKB-SubCell"/>
</dbReference>
<comment type="caution">
    <text evidence="8">The sequence shown here is derived from an EMBL/GenBank/DDBJ whole genome shotgun (WGS) entry which is preliminary data.</text>
</comment>
<dbReference type="PATRIC" id="fig|265546.4.peg.2904"/>
<dbReference type="Proteomes" id="UP000032047">
    <property type="component" value="Unassembled WGS sequence"/>
</dbReference>
<dbReference type="GO" id="GO:0022857">
    <property type="term" value="F:transmembrane transporter activity"/>
    <property type="evidence" value="ECO:0007669"/>
    <property type="project" value="InterPro"/>
</dbReference>
<feature type="transmembrane region" description="Helical" evidence="7">
    <location>
        <begin position="275"/>
        <end position="294"/>
    </location>
</feature>
<dbReference type="CDD" id="cd17329">
    <property type="entry name" value="MFS_MdtH_MDR_like"/>
    <property type="match status" value="1"/>
</dbReference>
<dbReference type="AlphaFoldDB" id="A0A0D0G3I9"/>
<dbReference type="InterPro" id="IPR011701">
    <property type="entry name" value="MFS"/>
</dbReference>
<keyword evidence="5 7" id="KW-1133">Transmembrane helix</keyword>
<dbReference type="InterPro" id="IPR050171">
    <property type="entry name" value="MFS_Transporters"/>
</dbReference>
<evidence type="ECO:0000256" key="3">
    <source>
        <dbReference type="ARBA" id="ARBA00022475"/>
    </source>
</evidence>
<dbReference type="SUPFAM" id="SSF103473">
    <property type="entry name" value="MFS general substrate transporter"/>
    <property type="match status" value="1"/>
</dbReference>
<evidence type="ECO:0000256" key="7">
    <source>
        <dbReference type="SAM" id="Phobius"/>
    </source>
</evidence>
<dbReference type="PRINTS" id="PR01035">
    <property type="entry name" value="TCRTETA"/>
</dbReference>
<dbReference type="PANTHER" id="PTHR23517:SF2">
    <property type="entry name" value="MULTIDRUG RESISTANCE PROTEIN MDTH"/>
    <property type="match status" value="1"/>
</dbReference>
<evidence type="ECO:0000256" key="4">
    <source>
        <dbReference type="ARBA" id="ARBA00022692"/>
    </source>
</evidence>
<dbReference type="EMBL" id="JXTG01000035">
    <property type="protein sequence ID" value="KIP19940.1"/>
    <property type="molecule type" value="Genomic_DNA"/>
</dbReference>
<keyword evidence="9" id="KW-1185">Reference proteome</keyword>
<proteinExistence type="predicted"/>
<sequence length="405" mass="45402">MKDSIKKLSAEVRIVLFGVLLIGIGYFMAIPLLSLYLSNYRGLSVFQIGLVLTVLTISQQGFTFFGGILSDRFGVKNSLIYGMLIRIIGFLTFAFSNNSWFFVISSIFVGIGGALFFPASKAIIATVPNSVKSEAFALRSIAVNIGASIGPLLGGLLYKFEFKIVFLCATLVHFIFLLLALKYVDKNHNNINSNMKIVSQLNKVIKDYKIVFLMLINSGFWALYSQVYITIPLDFTTRFNSDSLVSLLFSINGFLVIILQYRMVKWMNKKFNQSLILTFGMILMAFAFFSLSIFPSIYAFFTFIIFFTISEILIIPTIDDLTSNISPPGLAGSYLGFVSLGTGIGSLFGNLIGGSLFEQFKSIDLIWVNWLIYALFSMFIALLFKIYPMSKHEKCGYDPNRFKVN</sequence>
<dbReference type="Pfam" id="PF07690">
    <property type="entry name" value="MFS_1"/>
    <property type="match status" value="1"/>
</dbReference>
<dbReference type="InterPro" id="IPR020846">
    <property type="entry name" value="MFS_dom"/>
</dbReference>
<dbReference type="InterPro" id="IPR036259">
    <property type="entry name" value="MFS_trans_sf"/>
</dbReference>
<evidence type="ECO:0000256" key="6">
    <source>
        <dbReference type="ARBA" id="ARBA00023136"/>
    </source>
</evidence>
<evidence type="ECO:0000256" key="1">
    <source>
        <dbReference type="ARBA" id="ARBA00004651"/>
    </source>
</evidence>
<keyword evidence="2" id="KW-0813">Transport</keyword>
<feature type="transmembrane region" description="Helical" evidence="7">
    <location>
        <begin position="300"/>
        <end position="318"/>
    </location>
</feature>
<name>A0A0D0G3I9_9BACL</name>
<gene>
    <name evidence="8" type="ORF">JV16_02919</name>
</gene>
<feature type="transmembrane region" description="Helical" evidence="7">
    <location>
        <begin position="12"/>
        <end position="37"/>
    </location>
</feature>
<dbReference type="RefSeq" id="WP_042536420.1">
    <property type="nucleotide sequence ID" value="NZ_JARLVT010000033.1"/>
</dbReference>
<feature type="transmembrane region" description="Helical" evidence="7">
    <location>
        <begin position="205"/>
        <end position="224"/>
    </location>
</feature>
<feature type="transmembrane region" description="Helical" evidence="7">
    <location>
        <begin position="136"/>
        <end position="158"/>
    </location>
</feature>
<feature type="transmembrane region" description="Helical" evidence="7">
    <location>
        <begin position="244"/>
        <end position="263"/>
    </location>
</feature>
<keyword evidence="3" id="KW-1003">Cell membrane</keyword>
<feature type="transmembrane region" description="Helical" evidence="7">
    <location>
        <begin position="330"/>
        <end position="353"/>
    </location>
</feature>
<dbReference type="InterPro" id="IPR001958">
    <property type="entry name" value="Tet-R_TetA/multi-R_MdtG-like"/>
</dbReference>
<accession>A0A0D0G3I9</accession>
<comment type="subcellular location">
    <subcellularLocation>
        <location evidence="1">Cell membrane</location>
        <topology evidence="1">Multi-pass membrane protein</topology>
    </subcellularLocation>
</comment>
<reference evidence="8 9" key="1">
    <citation type="submission" date="2015-01" db="EMBL/GenBank/DDBJ databases">
        <title>Genome sequence of Anoxybacillus ayderensis strain AB04.</title>
        <authorList>
            <person name="Belduz A.O."/>
            <person name="Canakci S."/>
            <person name="Chan K.-G."/>
            <person name="Kahar U.M."/>
            <person name="Yaakob A.S."/>
            <person name="Chan C.S."/>
            <person name="Goh K.M."/>
        </authorList>
    </citation>
    <scope>NUCLEOTIDE SEQUENCE [LARGE SCALE GENOMIC DNA]</scope>
    <source>
        <strain evidence="8 9">AB04</strain>
    </source>
</reference>
<feature type="transmembrane region" description="Helical" evidence="7">
    <location>
        <begin position="43"/>
        <end position="66"/>
    </location>
</feature>
<evidence type="ECO:0000256" key="2">
    <source>
        <dbReference type="ARBA" id="ARBA00022448"/>
    </source>
</evidence>
<evidence type="ECO:0000313" key="8">
    <source>
        <dbReference type="EMBL" id="KIP19940.1"/>
    </source>
</evidence>
<feature type="transmembrane region" description="Helical" evidence="7">
    <location>
        <begin position="365"/>
        <end position="384"/>
    </location>
</feature>
<keyword evidence="4 7" id="KW-0812">Transmembrane</keyword>